<dbReference type="SUPFAM" id="SSF54523">
    <property type="entry name" value="Pili subunits"/>
    <property type="match status" value="1"/>
</dbReference>
<gene>
    <name evidence="2" type="ORF">COT91_00505</name>
</gene>
<dbReference type="NCBIfam" id="TIGR02532">
    <property type="entry name" value="IV_pilin_GFxxxE"/>
    <property type="match status" value="1"/>
</dbReference>
<keyword evidence="1" id="KW-0812">Transmembrane</keyword>
<protein>
    <recommendedName>
        <fullName evidence="4">General secretion pathway GspH domain-containing protein</fullName>
    </recommendedName>
</protein>
<dbReference type="PROSITE" id="PS00409">
    <property type="entry name" value="PROKAR_NTER_METHYL"/>
    <property type="match status" value="1"/>
</dbReference>
<dbReference type="Proteomes" id="UP000230557">
    <property type="component" value="Unassembled WGS sequence"/>
</dbReference>
<evidence type="ECO:0000313" key="2">
    <source>
        <dbReference type="EMBL" id="PIR97619.1"/>
    </source>
</evidence>
<keyword evidence="1" id="KW-0472">Membrane</keyword>
<evidence type="ECO:0000313" key="3">
    <source>
        <dbReference type="Proteomes" id="UP000230557"/>
    </source>
</evidence>
<reference evidence="3" key="1">
    <citation type="submission" date="2017-09" db="EMBL/GenBank/DDBJ databases">
        <title>Depth-based differentiation of microbial function through sediment-hosted aquifers and enrichment of novel symbionts in the deep terrestrial subsurface.</title>
        <authorList>
            <person name="Probst A.J."/>
            <person name="Ladd B."/>
            <person name="Jarett J.K."/>
            <person name="Geller-Mcgrath D.E."/>
            <person name="Sieber C.M.K."/>
            <person name="Emerson J.B."/>
            <person name="Anantharaman K."/>
            <person name="Thomas B.C."/>
            <person name="Malmstrom R."/>
            <person name="Stieglmeier M."/>
            <person name="Klingl A."/>
            <person name="Woyke T."/>
            <person name="Ryan C.M."/>
            <person name="Banfield J.F."/>
        </authorList>
    </citation>
    <scope>NUCLEOTIDE SEQUENCE [LARGE SCALE GENOMIC DNA]</scope>
</reference>
<proteinExistence type="predicted"/>
<accession>A0A2H0VGY5</accession>
<dbReference type="AlphaFoldDB" id="A0A2H0VGY5"/>
<dbReference type="InterPro" id="IPR012902">
    <property type="entry name" value="N_methyl_site"/>
</dbReference>
<organism evidence="2 3">
    <name type="scientific">Candidatus Doudnabacteria bacterium CG10_big_fil_rev_8_21_14_0_10_41_10</name>
    <dbReference type="NCBI Taxonomy" id="1974551"/>
    <lineage>
        <taxon>Bacteria</taxon>
        <taxon>Candidatus Doudnaibacteriota</taxon>
    </lineage>
</organism>
<keyword evidence="1" id="KW-1133">Transmembrane helix</keyword>
<evidence type="ECO:0008006" key="4">
    <source>
        <dbReference type="Google" id="ProtNLM"/>
    </source>
</evidence>
<dbReference type="Pfam" id="PF07963">
    <property type="entry name" value="N_methyl"/>
    <property type="match status" value="1"/>
</dbReference>
<name>A0A2H0VGY5_9BACT</name>
<dbReference type="InterPro" id="IPR045584">
    <property type="entry name" value="Pilin-like"/>
</dbReference>
<evidence type="ECO:0000256" key="1">
    <source>
        <dbReference type="SAM" id="Phobius"/>
    </source>
</evidence>
<sequence length="190" mass="20660">MKYKTNSKQKRQGGYSLVELTVVVTILVLLSAAVIVNFNRGERIQRLNVAADSVQSALRQMQGNILFGLEYSATEVAQDFGFEISNNGQSYTTFVEDNNSPTPNRTNLETVTFASGVTATNLTVEGVSASKIEVRFFPPFGRIKITGVGTSYNQAENVGVLFDLRLDAGSGNIITKQVEVDGITGKIEVR</sequence>
<feature type="transmembrane region" description="Helical" evidence="1">
    <location>
        <begin position="20"/>
        <end position="38"/>
    </location>
</feature>
<dbReference type="EMBL" id="PFAJ01000006">
    <property type="protein sequence ID" value="PIR97619.1"/>
    <property type="molecule type" value="Genomic_DNA"/>
</dbReference>
<comment type="caution">
    <text evidence="2">The sequence shown here is derived from an EMBL/GenBank/DDBJ whole genome shotgun (WGS) entry which is preliminary data.</text>
</comment>